<reference evidence="2" key="1">
    <citation type="journal article" date="2010" name="Science">
        <title>Signatures of adaptation to obligate biotrophy in the Hyaloperonospora arabidopsidis genome.</title>
        <authorList>
            <person name="Baxter L."/>
            <person name="Tripathy S."/>
            <person name="Ishaque N."/>
            <person name="Boot N."/>
            <person name="Cabral A."/>
            <person name="Kemen E."/>
            <person name="Thines M."/>
            <person name="Ah-Fong A."/>
            <person name="Anderson R."/>
            <person name="Badejoko W."/>
            <person name="Bittner-Eddy P."/>
            <person name="Boore J.L."/>
            <person name="Chibucos M.C."/>
            <person name="Coates M."/>
            <person name="Dehal P."/>
            <person name="Delehaunty K."/>
            <person name="Dong S."/>
            <person name="Downton P."/>
            <person name="Dumas B."/>
            <person name="Fabro G."/>
            <person name="Fronick C."/>
            <person name="Fuerstenberg S.I."/>
            <person name="Fulton L."/>
            <person name="Gaulin E."/>
            <person name="Govers F."/>
            <person name="Hughes L."/>
            <person name="Humphray S."/>
            <person name="Jiang R.H."/>
            <person name="Judelson H."/>
            <person name="Kamoun S."/>
            <person name="Kyung K."/>
            <person name="Meijer H."/>
            <person name="Minx P."/>
            <person name="Morris P."/>
            <person name="Nelson J."/>
            <person name="Phuntumart V."/>
            <person name="Qutob D."/>
            <person name="Rehmany A."/>
            <person name="Rougon-Cardoso A."/>
            <person name="Ryden P."/>
            <person name="Torto-Alalibo T."/>
            <person name="Studholme D."/>
            <person name="Wang Y."/>
            <person name="Win J."/>
            <person name="Wood J."/>
            <person name="Clifton S.W."/>
            <person name="Rogers J."/>
            <person name="Van den Ackerveken G."/>
            <person name="Jones J.D."/>
            <person name="McDowell J.M."/>
            <person name="Beynon J."/>
            <person name="Tyler B.M."/>
        </authorList>
    </citation>
    <scope>NUCLEOTIDE SEQUENCE [LARGE SCALE GENOMIC DNA]</scope>
    <source>
        <strain evidence="2">Emoy2</strain>
    </source>
</reference>
<accession>M4BCD1</accession>
<dbReference type="AlphaFoldDB" id="M4BCD1"/>
<evidence type="ECO:0000313" key="1">
    <source>
        <dbReference type="EnsemblProtists" id="HpaP803947"/>
    </source>
</evidence>
<protein>
    <submittedName>
        <fullName evidence="1">Uncharacterized protein</fullName>
    </submittedName>
</protein>
<dbReference type="Proteomes" id="UP000011713">
    <property type="component" value="Unassembled WGS sequence"/>
</dbReference>
<organism evidence="1 2">
    <name type="scientific">Hyaloperonospora arabidopsidis (strain Emoy2)</name>
    <name type="common">Downy mildew agent</name>
    <name type="synonym">Peronospora arabidopsidis</name>
    <dbReference type="NCBI Taxonomy" id="559515"/>
    <lineage>
        <taxon>Eukaryota</taxon>
        <taxon>Sar</taxon>
        <taxon>Stramenopiles</taxon>
        <taxon>Oomycota</taxon>
        <taxon>Peronosporomycetes</taxon>
        <taxon>Peronosporales</taxon>
        <taxon>Peronosporaceae</taxon>
        <taxon>Hyaloperonospora</taxon>
    </lineage>
</organism>
<dbReference type="HOGENOM" id="CLU_3000511_0_0_1"/>
<dbReference type="EnsemblProtists" id="HpaT803947">
    <property type="protein sequence ID" value="HpaP803947"/>
    <property type="gene ID" value="HpaG803947"/>
</dbReference>
<dbReference type="EMBL" id="JH598126">
    <property type="status" value="NOT_ANNOTATED_CDS"/>
    <property type="molecule type" value="Genomic_DNA"/>
</dbReference>
<evidence type="ECO:0000313" key="2">
    <source>
        <dbReference type="Proteomes" id="UP000011713"/>
    </source>
</evidence>
<keyword evidence="2" id="KW-1185">Reference proteome</keyword>
<name>M4BCD1_HYAAE</name>
<proteinExistence type="predicted"/>
<reference evidence="1" key="2">
    <citation type="submission" date="2015-06" db="UniProtKB">
        <authorList>
            <consortium name="EnsemblProtists"/>
        </authorList>
    </citation>
    <scope>IDENTIFICATION</scope>
    <source>
        <strain evidence="1">Emoy2</strain>
    </source>
</reference>
<sequence>MPKCSFCQQIVQNVMQRLALHRVAHDQRLFNANRKPECARYAKHTGRNTTYEPMAFI</sequence>
<dbReference type="InParanoid" id="M4BCD1"/>
<dbReference type="VEuPathDB" id="FungiDB:HpaG803947"/>